<accession>A0A128A4B2</accession>
<keyword evidence="1" id="KW-1133">Transmembrane helix</keyword>
<organism evidence="2 3">
    <name type="scientific">Nitrosotalea devaniterrae</name>
    <dbReference type="NCBI Taxonomy" id="1078905"/>
    <lineage>
        <taxon>Archaea</taxon>
        <taxon>Nitrososphaerota</taxon>
        <taxon>Nitrososphaeria</taxon>
        <taxon>Nitrosotaleales</taxon>
        <taxon>Nitrosotaleaceae</taxon>
        <taxon>Nitrosotalea</taxon>
    </lineage>
</organism>
<sequence>MTYRYFVTLVIITISSCCIVLITTAHLSEESSYSPIVISGGGSSSSQVNILIHAPDFNSNSYAIDTIGEDGSKVTISTREASIPYRLVETGPDTGDFAGYVILSSSTSECSPVCGPTDGFLAAGGDDGITVSFTYSDGQTISSSSYGQSPTPVYTNTVPEFPLAGLGLLVGIVSLVLISKTSFMLQKSYN</sequence>
<feature type="transmembrane region" description="Helical" evidence="1">
    <location>
        <begin position="7"/>
        <end position="27"/>
    </location>
</feature>
<evidence type="ECO:0000313" key="2">
    <source>
        <dbReference type="EMBL" id="CUR52178.1"/>
    </source>
</evidence>
<keyword evidence="3" id="KW-1185">Reference proteome</keyword>
<proteinExistence type="predicted"/>
<keyword evidence="1" id="KW-0812">Transmembrane</keyword>
<dbReference type="Proteomes" id="UP000196239">
    <property type="component" value="Chromosome 1"/>
</dbReference>
<dbReference type="PROSITE" id="PS51257">
    <property type="entry name" value="PROKAR_LIPOPROTEIN"/>
    <property type="match status" value="1"/>
</dbReference>
<reference evidence="3" key="1">
    <citation type="submission" date="2015-10" db="EMBL/GenBank/DDBJ databases">
        <authorList>
            <person name="Lehtovirta-Morley L.E."/>
            <person name="Vieille C."/>
        </authorList>
    </citation>
    <scope>NUCLEOTIDE SEQUENCE [LARGE SCALE GENOMIC DNA]</scope>
</reference>
<dbReference type="AlphaFoldDB" id="A0A128A4B2"/>
<evidence type="ECO:0000256" key="1">
    <source>
        <dbReference type="SAM" id="Phobius"/>
    </source>
</evidence>
<dbReference type="EMBL" id="LN890280">
    <property type="protein sequence ID" value="CUR52178.1"/>
    <property type="molecule type" value="Genomic_DNA"/>
</dbReference>
<gene>
    <name evidence="2" type="ORF">NDEV_1413</name>
</gene>
<evidence type="ECO:0000313" key="3">
    <source>
        <dbReference type="Proteomes" id="UP000196239"/>
    </source>
</evidence>
<feature type="transmembrane region" description="Helical" evidence="1">
    <location>
        <begin position="161"/>
        <end position="178"/>
    </location>
</feature>
<protein>
    <submittedName>
        <fullName evidence="2">Uncharacterized protein</fullName>
    </submittedName>
</protein>
<keyword evidence="1" id="KW-0472">Membrane</keyword>
<name>A0A128A4B2_9ARCH</name>
<dbReference type="KEGG" id="ndv:NDEV_1413"/>